<dbReference type="EMBL" id="BONJ01000019">
    <property type="protein sequence ID" value="GIG15205.1"/>
    <property type="molecule type" value="Genomic_DNA"/>
</dbReference>
<dbReference type="Proteomes" id="UP000660339">
    <property type="component" value="Unassembled WGS sequence"/>
</dbReference>
<comment type="caution">
    <text evidence="8">The sequence shown here is derived from an EMBL/GenBank/DDBJ whole genome shotgun (WGS) entry which is preliminary data.</text>
</comment>
<feature type="binding site" evidence="4">
    <location>
        <position position="267"/>
    </location>
    <ligand>
        <name>NAD(+)</name>
        <dbReference type="ChEBI" id="CHEBI:57540"/>
    </ligand>
</feature>
<dbReference type="SUPFAM" id="SSF55424">
    <property type="entry name" value="FAD/NAD-linked reductases, dimerisation (C-terminal) domain"/>
    <property type="match status" value="1"/>
</dbReference>
<evidence type="ECO:0000259" key="6">
    <source>
        <dbReference type="Pfam" id="PF02852"/>
    </source>
</evidence>
<gene>
    <name evidence="8" type="ORF">Cme02nite_35370</name>
</gene>
<feature type="domain" description="Pyridine nucleotide-disulphide oxidoreductase dimerisation" evidence="6">
    <location>
        <begin position="341"/>
        <end position="450"/>
    </location>
</feature>
<evidence type="ECO:0000256" key="4">
    <source>
        <dbReference type="PIRSR" id="PIRSR000350-3"/>
    </source>
</evidence>
<dbReference type="Pfam" id="PF02852">
    <property type="entry name" value="Pyr_redox_dim"/>
    <property type="match status" value="1"/>
</dbReference>
<comment type="cofactor">
    <cofactor evidence="4">
        <name>FAD</name>
        <dbReference type="ChEBI" id="CHEBI:57692"/>
    </cofactor>
    <text evidence="4">Binds 1 FAD per subunit.</text>
</comment>
<dbReference type="Gene3D" id="3.50.50.60">
    <property type="entry name" value="FAD/NAD(P)-binding domain"/>
    <property type="match status" value="2"/>
</dbReference>
<feature type="binding site" evidence="4">
    <location>
        <position position="204"/>
    </location>
    <ligand>
        <name>NAD(+)</name>
        <dbReference type="ChEBI" id="CHEBI:57540"/>
    </ligand>
</feature>
<dbReference type="PIRSF" id="PIRSF000350">
    <property type="entry name" value="Mercury_reductase_MerA"/>
    <property type="match status" value="1"/>
</dbReference>
<dbReference type="InterPro" id="IPR036188">
    <property type="entry name" value="FAD/NAD-bd_sf"/>
</dbReference>
<dbReference type="AlphaFoldDB" id="A0A8J3LIN5"/>
<dbReference type="InterPro" id="IPR016156">
    <property type="entry name" value="FAD/NAD-linked_Rdtase_dimer_sf"/>
</dbReference>
<keyword evidence="4" id="KW-0547">Nucleotide-binding</keyword>
<dbReference type="RefSeq" id="WP_166379594.1">
    <property type="nucleotide sequence ID" value="NZ_BAAATT010000005.1"/>
</dbReference>
<dbReference type="PANTHER" id="PTHR43014">
    <property type="entry name" value="MERCURIC REDUCTASE"/>
    <property type="match status" value="1"/>
</dbReference>
<dbReference type="InterPro" id="IPR023753">
    <property type="entry name" value="FAD/NAD-binding_dom"/>
</dbReference>
<evidence type="ECO:0000313" key="8">
    <source>
        <dbReference type="EMBL" id="GIG15205.1"/>
    </source>
</evidence>
<feature type="disulfide bond" description="Redox-active" evidence="5">
    <location>
        <begin position="42"/>
        <end position="47"/>
    </location>
</feature>
<keyword evidence="3 4" id="KW-0274">FAD</keyword>
<organism evidence="8 9">
    <name type="scientific">Catellatospora methionotrophica</name>
    <dbReference type="NCBI Taxonomy" id="121620"/>
    <lineage>
        <taxon>Bacteria</taxon>
        <taxon>Bacillati</taxon>
        <taxon>Actinomycetota</taxon>
        <taxon>Actinomycetes</taxon>
        <taxon>Micromonosporales</taxon>
        <taxon>Micromonosporaceae</taxon>
        <taxon>Catellatospora</taxon>
    </lineage>
</organism>
<evidence type="ECO:0000313" key="9">
    <source>
        <dbReference type="Proteomes" id="UP000660339"/>
    </source>
</evidence>
<feature type="binding site" evidence="4">
    <location>
        <begin position="181"/>
        <end position="188"/>
    </location>
    <ligand>
        <name>NAD(+)</name>
        <dbReference type="ChEBI" id="CHEBI:57540"/>
    </ligand>
</feature>
<dbReference type="PRINTS" id="PR00368">
    <property type="entry name" value="FADPNR"/>
</dbReference>
<dbReference type="GO" id="GO:0016491">
    <property type="term" value="F:oxidoreductase activity"/>
    <property type="evidence" value="ECO:0007669"/>
    <property type="project" value="InterPro"/>
</dbReference>
<dbReference type="GO" id="GO:0000166">
    <property type="term" value="F:nucleotide binding"/>
    <property type="evidence" value="ECO:0007669"/>
    <property type="project" value="UniProtKB-KW"/>
</dbReference>
<feature type="domain" description="FAD/NAD(P)-binding" evidence="7">
    <location>
        <begin position="6"/>
        <end position="321"/>
    </location>
</feature>
<evidence type="ECO:0000259" key="7">
    <source>
        <dbReference type="Pfam" id="PF07992"/>
    </source>
</evidence>
<dbReference type="PRINTS" id="PR00411">
    <property type="entry name" value="PNDRDTASEI"/>
</dbReference>
<evidence type="ECO:0000256" key="3">
    <source>
        <dbReference type="ARBA" id="ARBA00022827"/>
    </source>
</evidence>
<evidence type="ECO:0000256" key="2">
    <source>
        <dbReference type="ARBA" id="ARBA00022630"/>
    </source>
</evidence>
<comment type="similarity">
    <text evidence="1">Belongs to the class-I pyridine nucleotide-disulfide oxidoreductase family.</text>
</comment>
<feature type="binding site" evidence="4">
    <location>
        <position position="306"/>
    </location>
    <ligand>
        <name>FAD</name>
        <dbReference type="ChEBI" id="CHEBI:57692"/>
    </ligand>
</feature>
<keyword evidence="2" id="KW-0285">Flavoprotein</keyword>
<protein>
    <submittedName>
        <fullName evidence="8">Pyridine nucleotide-disulfide oxidoreductase</fullName>
    </submittedName>
</protein>
<dbReference type="Pfam" id="PF07992">
    <property type="entry name" value="Pyr_redox_2"/>
    <property type="match status" value="1"/>
</dbReference>
<name>A0A8J3LIN5_9ACTN</name>
<feature type="binding site" evidence="4">
    <location>
        <position position="51"/>
    </location>
    <ligand>
        <name>FAD</name>
        <dbReference type="ChEBI" id="CHEBI:57692"/>
    </ligand>
</feature>
<proteinExistence type="inferred from homology"/>
<keyword evidence="4" id="KW-0520">NAD</keyword>
<dbReference type="InterPro" id="IPR004099">
    <property type="entry name" value="Pyr_nucl-diS_OxRdtase_dimer"/>
</dbReference>
<evidence type="ECO:0000256" key="1">
    <source>
        <dbReference type="ARBA" id="ARBA00007532"/>
    </source>
</evidence>
<reference evidence="8" key="1">
    <citation type="submission" date="2021-01" db="EMBL/GenBank/DDBJ databases">
        <title>Whole genome shotgun sequence of Catellatospora methionotrophica NBRC 14553.</title>
        <authorList>
            <person name="Komaki H."/>
            <person name="Tamura T."/>
        </authorList>
    </citation>
    <scope>NUCLEOTIDE SEQUENCE</scope>
    <source>
        <strain evidence="8">NBRC 14553</strain>
    </source>
</reference>
<dbReference type="Gene3D" id="3.30.390.30">
    <property type="match status" value="1"/>
</dbReference>
<sequence>MGEQVDAVVIGLGVAGQDVAHRLRDGGLTVVGVEEHLLGGECHNWACVPTKMMVRAGNVLAEAHRVPQLAGTATVTPDWSLVARRIRDEATHDWNDAEIAEELTDAGVRLVRGSARLAGPGKVVVDRASGGTEEFSARAVVLATGTRPAVPDIDGLAGTPYWTNRDVAELTEVPRSVTVLGGGPVGLEFAQVLRRFGAEVTVVEAEDRLLGREDPEVSAFAEDVLAGDGVRVVTGVKAERVEYGGGFVVRLADGQSVTSQRLLVATGREANLRELGLDTIGLDPQAKSLDADDRLRVADGVWAVGDITDRGQFTHVGTYQGRIAAADVLGQDGDRADYRAVPRCVFVDPEIGAVGLTRAQAEEQRLRVRIGRACIPESARGFLHHAGNAGFITLLADADRDVLVGAVSAGPAGGEVLGLLTLAVHARTPLPVLRNMIYAYPTFCRAVEDALRDMDTR</sequence>
<keyword evidence="9" id="KW-1185">Reference proteome</keyword>
<dbReference type="InterPro" id="IPR001100">
    <property type="entry name" value="Pyr_nuc-diS_OxRdtase"/>
</dbReference>
<evidence type="ECO:0000256" key="5">
    <source>
        <dbReference type="PIRSR" id="PIRSR000350-4"/>
    </source>
</evidence>
<dbReference type="SUPFAM" id="SSF51905">
    <property type="entry name" value="FAD/NAD(P)-binding domain"/>
    <property type="match status" value="1"/>
</dbReference>
<accession>A0A8J3LIN5</accession>